<evidence type="ECO:0000313" key="6">
    <source>
        <dbReference type="Proteomes" id="UP000036851"/>
    </source>
</evidence>
<evidence type="ECO:0000259" key="3">
    <source>
        <dbReference type="PROSITE" id="PS51186"/>
    </source>
</evidence>
<dbReference type="PROSITE" id="PS51186">
    <property type="entry name" value="GNAT"/>
    <property type="match status" value="1"/>
</dbReference>
<name>A0A0L7TBM5_9GAMM</name>
<accession>A0A0L7TBM5</accession>
<dbReference type="EMBL" id="JRXE01000019">
    <property type="protein sequence ID" value="KOC88984.1"/>
    <property type="molecule type" value="Genomic_DNA"/>
</dbReference>
<evidence type="ECO:0000313" key="5">
    <source>
        <dbReference type="EMBL" id="KOC92631.1"/>
    </source>
</evidence>
<sequence length="144" mass="16240">MIMIRLANPQEYPHLTEIWQRSVRATHDFLSEQEIARLKVYVAPYVWLDNHMLPQGFVGVVAQRIEMLFVEPDLRGQGIGRQLVNFAVTELAARELDVNQQNPQGTGFYLSMGFVVTGRSALDAQGNPYPLLHMRLAEGESNSG</sequence>
<dbReference type="Pfam" id="PF13673">
    <property type="entry name" value="Acetyltransf_10"/>
    <property type="match status" value="1"/>
</dbReference>
<evidence type="ECO:0000256" key="2">
    <source>
        <dbReference type="ARBA" id="ARBA00023315"/>
    </source>
</evidence>
<keyword evidence="2" id="KW-0012">Acyltransferase</keyword>
<evidence type="ECO:0000256" key="1">
    <source>
        <dbReference type="ARBA" id="ARBA00022679"/>
    </source>
</evidence>
<protein>
    <recommendedName>
        <fullName evidence="3">N-acetyltransferase domain-containing protein</fullName>
    </recommendedName>
</protein>
<dbReference type="AlphaFoldDB" id="A0A0L7TBM5"/>
<dbReference type="InterPro" id="IPR016181">
    <property type="entry name" value="Acyl_CoA_acyltransferase"/>
</dbReference>
<dbReference type="CDD" id="cd04301">
    <property type="entry name" value="NAT_SF"/>
    <property type="match status" value="1"/>
</dbReference>
<dbReference type="Gene3D" id="3.40.630.30">
    <property type="match status" value="1"/>
</dbReference>
<dbReference type="Proteomes" id="UP000037088">
    <property type="component" value="Unassembled WGS sequence"/>
</dbReference>
<dbReference type="SUPFAM" id="SSF55729">
    <property type="entry name" value="Acyl-CoA N-acyltransferases (Nat)"/>
    <property type="match status" value="1"/>
</dbReference>
<comment type="caution">
    <text evidence="5">The sequence shown here is derived from an EMBL/GenBank/DDBJ whole genome shotgun (WGS) entry which is preliminary data.</text>
</comment>
<evidence type="ECO:0000313" key="4">
    <source>
        <dbReference type="EMBL" id="KOC88984.1"/>
    </source>
</evidence>
<dbReference type="EMBL" id="JRXF01000019">
    <property type="protein sequence ID" value="KOC92631.1"/>
    <property type="molecule type" value="Genomic_DNA"/>
</dbReference>
<keyword evidence="1" id="KW-0808">Transferase</keyword>
<keyword evidence="7" id="KW-1185">Reference proteome</keyword>
<dbReference type="PANTHER" id="PTHR43800">
    <property type="entry name" value="PEPTIDYL-LYSINE N-ACETYLTRANSFERASE YJAB"/>
    <property type="match status" value="1"/>
</dbReference>
<dbReference type="PANTHER" id="PTHR43800:SF1">
    <property type="entry name" value="PEPTIDYL-LYSINE N-ACETYLTRANSFERASE YJAB"/>
    <property type="match status" value="1"/>
</dbReference>
<dbReference type="InterPro" id="IPR000182">
    <property type="entry name" value="GNAT_dom"/>
</dbReference>
<gene>
    <name evidence="4" type="ORF">NG42_13970</name>
    <name evidence="5" type="ORF">NG43_12795</name>
</gene>
<proteinExistence type="predicted"/>
<dbReference type="PATRIC" id="fig|1560201.3.peg.2967"/>
<dbReference type="GO" id="GO:0016747">
    <property type="term" value="F:acyltransferase activity, transferring groups other than amino-acyl groups"/>
    <property type="evidence" value="ECO:0007669"/>
    <property type="project" value="InterPro"/>
</dbReference>
<dbReference type="STRING" id="1560201.NG42_13970"/>
<feature type="domain" description="N-acetyltransferase" evidence="3">
    <location>
        <begin position="2"/>
        <end position="136"/>
    </location>
</feature>
<reference evidence="6 7" key="1">
    <citation type="journal article" date="2015" name="Int. J. Syst. Evol. Microbiol.">
        <title>Erwinia iniecta sp. nov., isolated from Russian wheat aphids (Diuraphis noxia).</title>
        <authorList>
            <person name="Campillo T."/>
            <person name="Luna E."/>
            <person name="Portier P."/>
            <person name="Fischer-Le Saux M."/>
            <person name="Lapitan N."/>
            <person name="Tisserat N.A."/>
            <person name="Leach J.E."/>
        </authorList>
    </citation>
    <scope>NUCLEOTIDE SEQUENCE [LARGE SCALE GENOMIC DNA]</scope>
    <source>
        <strain evidence="4 7">B120</strain>
        <strain evidence="5 6">B149</strain>
    </source>
</reference>
<evidence type="ECO:0000313" key="7">
    <source>
        <dbReference type="Proteomes" id="UP000037088"/>
    </source>
</evidence>
<organism evidence="5 6">
    <name type="scientific">Winslowiella iniecta</name>
    <dbReference type="NCBI Taxonomy" id="1560201"/>
    <lineage>
        <taxon>Bacteria</taxon>
        <taxon>Pseudomonadati</taxon>
        <taxon>Pseudomonadota</taxon>
        <taxon>Gammaproteobacteria</taxon>
        <taxon>Enterobacterales</taxon>
        <taxon>Erwiniaceae</taxon>
        <taxon>Winslowiella</taxon>
    </lineage>
</organism>
<dbReference type="Proteomes" id="UP000036851">
    <property type="component" value="Unassembled WGS sequence"/>
</dbReference>